<dbReference type="EMBL" id="JACHWT010000004">
    <property type="protein sequence ID" value="MBB3115918.1"/>
    <property type="molecule type" value="Genomic_DNA"/>
</dbReference>
<dbReference type="AlphaFoldDB" id="A0A8I0CMQ1"/>
<evidence type="ECO:0000313" key="2">
    <source>
        <dbReference type="EMBL" id="MBB3115918.1"/>
    </source>
</evidence>
<organism evidence="2 3">
    <name type="scientific">Corynebacterium bovis DSM 20582 = CIP 54.80</name>
    <dbReference type="NCBI Taxonomy" id="927655"/>
    <lineage>
        <taxon>Bacteria</taxon>
        <taxon>Bacillati</taxon>
        <taxon>Actinomycetota</taxon>
        <taxon>Actinomycetes</taxon>
        <taxon>Mycobacteriales</taxon>
        <taxon>Corynebacteriaceae</taxon>
        <taxon>Corynebacterium</taxon>
    </lineage>
</organism>
<evidence type="ECO:0000256" key="1">
    <source>
        <dbReference type="SAM" id="MobiDB-lite"/>
    </source>
</evidence>
<reference evidence="2" key="1">
    <citation type="submission" date="2020-08" db="EMBL/GenBank/DDBJ databases">
        <title>Sequencing the genomes of 1000 actinobacteria strains.</title>
        <authorList>
            <person name="Klenk H.-P."/>
        </authorList>
    </citation>
    <scope>NUCLEOTIDE SEQUENCE</scope>
    <source>
        <strain evidence="2">DSM 20582</strain>
    </source>
</reference>
<accession>A0A8I0CMQ1</accession>
<comment type="caution">
    <text evidence="2">The sequence shown here is derived from an EMBL/GenBank/DDBJ whole genome shotgun (WGS) entry which is preliminary data.</text>
</comment>
<protein>
    <submittedName>
        <fullName evidence="2">Uncharacterized protein</fullName>
    </submittedName>
</protein>
<dbReference type="Proteomes" id="UP000612712">
    <property type="component" value="Unassembled WGS sequence"/>
</dbReference>
<name>A0A8I0CMQ1_9CORY</name>
<sequence length="50" mass="5039">MTAPPHHHRSTATTLATTTATALTCIDDADPAPTTPGPASSDVRGRVPDG</sequence>
<feature type="region of interest" description="Disordered" evidence="1">
    <location>
        <begin position="26"/>
        <end position="50"/>
    </location>
</feature>
<evidence type="ECO:0000313" key="3">
    <source>
        <dbReference type="Proteomes" id="UP000612712"/>
    </source>
</evidence>
<proteinExistence type="predicted"/>
<gene>
    <name evidence="2" type="ORF">FHU32_001137</name>
</gene>